<accession>A0A175Y804</accession>
<organism evidence="1 2">
    <name type="scientific">Sphingomonas melonis TY</name>
    <dbReference type="NCBI Taxonomy" id="621456"/>
    <lineage>
        <taxon>Bacteria</taxon>
        <taxon>Pseudomonadati</taxon>
        <taxon>Pseudomonadota</taxon>
        <taxon>Alphaproteobacteria</taxon>
        <taxon>Sphingomonadales</taxon>
        <taxon>Sphingomonadaceae</taxon>
        <taxon>Sphingomonas</taxon>
    </lineage>
</organism>
<dbReference type="RefSeq" id="WP_017977851.1">
    <property type="nucleotide sequence ID" value="NZ_CP017578.1"/>
</dbReference>
<dbReference type="KEGG" id="smy:BJP26_06865"/>
<dbReference type="OrthoDB" id="7503969at2"/>
<comment type="caution">
    <text evidence="1">The sequence shown here is derived from an EMBL/GenBank/DDBJ whole genome shotgun (WGS) entry which is preliminary data.</text>
</comment>
<dbReference type="Proteomes" id="UP000078460">
    <property type="component" value="Unassembled WGS sequence"/>
</dbReference>
<dbReference type="STRING" id="621456.BJP26_06865"/>
<protein>
    <submittedName>
        <fullName evidence="1">Uncharacterized protein</fullName>
    </submittedName>
</protein>
<proteinExistence type="predicted"/>
<evidence type="ECO:0000313" key="2">
    <source>
        <dbReference type="Proteomes" id="UP000078460"/>
    </source>
</evidence>
<dbReference type="AlphaFoldDB" id="A0A175Y804"/>
<reference evidence="1" key="1">
    <citation type="submission" date="2016-03" db="EMBL/GenBank/DDBJ databases">
        <title>Sphingomonas melonis TY, whole genome shotgun sequencing.</title>
        <authorList>
            <person name="Wang H."/>
            <person name="Zhu P."/>
        </authorList>
    </citation>
    <scope>NUCLEOTIDE SEQUENCE [LARGE SCALE GENOMIC DNA]</scope>
    <source>
        <strain evidence="1">TY</strain>
    </source>
</reference>
<sequence length="143" mass="15363">MFHSPITHCQEAPAPVEQLLPPLTAADYLRLRREAAKLSIPAVAAVLVSTSADRGQAAAFLRLIETPGARVSRHDTLLRLQAIFPFDPAVYGQLIDEPADRHPQICRGCGCSHWDPCDDDGNGPCAWSSASSCSRCVPESDAA</sequence>
<keyword evidence="2" id="KW-1185">Reference proteome</keyword>
<name>A0A175Y804_9SPHN</name>
<dbReference type="GeneID" id="93796352"/>
<gene>
    <name evidence="1" type="ORF">AVM11_14900</name>
</gene>
<dbReference type="EMBL" id="LQCK02000006">
    <property type="protein sequence ID" value="KZB96120.1"/>
    <property type="molecule type" value="Genomic_DNA"/>
</dbReference>
<evidence type="ECO:0000313" key="1">
    <source>
        <dbReference type="EMBL" id="KZB96120.1"/>
    </source>
</evidence>